<feature type="compositionally biased region" description="Low complexity" evidence="1">
    <location>
        <begin position="119"/>
        <end position="129"/>
    </location>
</feature>
<accession>A0A151ZEY9</accession>
<dbReference type="STRING" id="361077.A0A151ZEY9"/>
<dbReference type="OrthoDB" id="15893at2759"/>
<reference evidence="3 4" key="1">
    <citation type="submission" date="2015-12" db="EMBL/GenBank/DDBJ databases">
        <title>Dictyostelia acquired genes for synthesis and detection of signals that induce cell-type specialization by lateral gene transfer from prokaryotes.</title>
        <authorList>
            <person name="Gloeckner G."/>
            <person name="Schaap P."/>
        </authorList>
    </citation>
    <scope>NUCLEOTIDE SEQUENCE [LARGE SCALE GENOMIC DNA]</scope>
    <source>
        <strain evidence="3 4">TK</strain>
    </source>
</reference>
<feature type="compositionally biased region" description="Basic and acidic residues" evidence="1">
    <location>
        <begin position="101"/>
        <end position="118"/>
    </location>
</feature>
<dbReference type="AlphaFoldDB" id="A0A151ZEY9"/>
<dbReference type="InterPro" id="IPR008011">
    <property type="entry name" value="Complex1_LYR_dom"/>
</dbReference>
<proteinExistence type="predicted"/>
<evidence type="ECO:0000259" key="2">
    <source>
        <dbReference type="Pfam" id="PF05347"/>
    </source>
</evidence>
<sequence length="129" mass="15414">MSGNTTSSLVLFRRIIREGSRFNGFTYGSWWRVNLRELFRENKNVSDPQQVKVLQDKTKSYRYFLKSSRDIQELLDSYNIGIPARERIEKSSARVGFKAPEWPEARDKRIQERIEQEKQQQQQQNNETK</sequence>
<dbReference type="EMBL" id="LODT01000029">
    <property type="protein sequence ID" value="KYQ92528.1"/>
    <property type="molecule type" value="Genomic_DNA"/>
</dbReference>
<feature type="domain" description="Complex 1 LYR protein" evidence="2">
    <location>
        <begin position="9"/>
        <end position="57"/>
    </location>
</feature>
<comment type="caution">
    <text evidence="3">The sequence shown here is derived from an EMBL/GenBank/DDBJ whole genome shotgun (WGS) entry which is preliminary data.</text>
</comment>
<dbReference type="Pfam" id="PF05347">
    <property type="entry name" value="Complex1_LYR"/>
    <property type="match status" value="1"/>
</dbReference>
<organism evidence="3 4">
    <name type="scientific">Tieghemostelium lacteum</name>
    <name type="common">Slime mold</name>
    <name type="synonym">Dictyostelium lacteum</name>
    <dbReference type="NCBI Taxonomy" id="361077"/>
    <lineage>
        <taxon>Eukaryota</taxon>
        <taxon>Amoebozoa</taxon>
        <taxon>Evosea</taxon>
        <taxon>Eumycetozoa</taxon>
        <taxon>Dictyostelia</taxon>
        <taxon>Dictyosteliales</taxon>
        <taxon>Raperosteliaceae</taxon>
        <taxon>Tieghemostelium</taxon>
    </lineage>
</organism>
<gene>
    <name evidence="3" type="ORF">DLAC_06519</name>
</gene>
<keyword evidence="4" id="KW-1185">Reference proteome</keyword>
<protein>
    <recommendedName>
        <fullName evidence="2">Complex 1 LYR protein domain-containing protein</fullName>
    </recommendedName>
</protein>
<evidence type="ECO:0000256" key="1">
    <source>
        <dbReference type="SAM" id="MobiDB-lite"/>
    </source>
</evidence>
<dbReference type="Proteomes" id="UP000076078">
    <property type="component" value="Unassembled WGS sequence"/>
</dbReference>
<name>A0A151ZEY9_TIELA</name>
<dbReference type="InParanoid" id="A0A151ZEY9"/>
<dbReference type="OMA" id="WRTNVIQ"/>
<evidence type="ECO:0000313" key="3">
    <source>
        <dbReference type="EMBL" id="KYQ92528.1"/>
    </source>
</evidence>
<evidence type="ECO:0000313" key="4">
    <source>
        <dbReference type="Proteomes" id="UP000076078"/>
    </source>
</evidence>
<feature type="region of interest" description="Disordered" evidence="1">
    <location>
        <begin position="98"/>
        <end position="129"/>
    </location>
</feature>